<sequence length="84" mass="8764">MATDGSETVLMTVRTTQGTPTLREAARTLGVPKRDVDRAFGVVPVDGERGLFAVKVRVGAASEGAASSGEGVFSNPRIATFGRR</sequence>
<dbReference type="Proteomes" id="UP001055167">
    <property type="component" value="Unassembled WGS sequence"/>
</dbReference>
<name>A0ABQ4QQL1_9HYPH</name>
<proteinExistence type="predicted"/>
<dbReference type="EMBL" id="BPQH01000001">
    <property type="protein sequence ID" value="GJD47566.1"/>
    <property type="molecule type" value="Genomic_DNA"/>
</dbReference>
<reference evidence="2" key="2">
    <citation type="submission" date="2021-08" db="EMBL/GenBank/DDBJ databases">
        <authorList>
            <person name="Tani A."/>
            <person name="Ola A."/>
            <person name="Ogura Y."/>
            <person name="Katsura K."/>
            <person name="Hayashi T."/>
        </authorList>
    </citation>
    <scope>NUCLEOTIDE SEQUENCE</scope>
    <source>
        <strain evidence="2">KCTC 52305</strain>
    </source>
</reference>
<feature type="region of interest" description="Disordered" evidence="1">
    <location>
        <begin position="65"/>
        <end position="84"/>
    </location>
</feature>
<protein>
    <submittedName>
        <fullName evidence="2">Uncharacterized protein</fullName>
    </submittedName>
</protein>
<keyword evidence="3" id="KW-1185">Reference proteome</keyword>
<evidence type="ECO:0000256" key="1">
    <source>
        <dbReference type="SAM" id="MobiDB-lite"/>
    </source>
</evidence>
<reference evidence="2" key="1">
    <citation type="journal article" date="2021" name="Front. Microbiol.">
        <title>Comprehensive Comparative Genomics and Phenotyping of Methylobacterium Species.</title>
        <authorList>
            <person name="Alessa O."/>
            <person name="Ogura Y."/>
            <person name="Fujitani Y."/>
            <person name="Takami H."/>
            <person name="Hayashi T."/>
            <person name="Sahin N."/>
            <person name="Tani A."/>
        </authorList>
    </citation>
    <scope>NUCLEOTIDE SEQUENCE</scope>
    <source>
        <strain evidence="2">KCTC 52305</strain>
    </source>
</reference>
<evidence type="ECO:0000313" key="3">
    <source>
        <dbReference type="Proteomes" id="UP001055167"/>
    </source>
</evidence>
<comment type="caution">
    <text evidence="2">The sequence shown here is derived from an EMBL/GenBank/DDBJ whole genome shotgun (WGS) entry which is preliminary data.</text>
</comment>
<evidence type="ECO:0000313" key="2">
    <source>
        <dbReference type="EMBL" id="GJD47566.1"/>
    </source>
</evidence>
<gene>
    <name evidence="2" type="ORF">OPKNFCMD_0274</name>
</gene>
<accession>A0ABQ4QQL1</accession>
<organism evidence="2 3">
    <name type="scientific">Methylobacterium crusticola</name>
    <dbReference type="NCBI Taxonomy" id="1697972"/>
    <lineage>
        <taxon>Bacteria</taxon>
        <taxon>Pseudomonadati</taxon>
        <taxon>Pseudomonadota</taxon>
        <taxon>Alphaproteobacteria</taxon>
        <taxon>Hyphomicrobiales</taxon>
        <taxon>Methylobacteriaceae</taxon>
        <taxon>Methylobacterium</taxon>
    </lineage>
</organism>